<dbReference type="GeneID" id="20655014"/>
<name>G4YZ05_PHYSP</name>
<reference evidence="2 3" key="1">
    <citation type="journal article" date="2006" name="Science">
        <title>Phytophthora genome sequences uncover evolutionary origins and mechanisms of pathogenesis.</title>
        <authorList>
            <person name="Tyler B.M."/>
            <person name="Tripathy S."/>
            <person name="Zhang X."/>
            <person name="Dehal P."/>
            <person name="Jiang R.H."/>
            <person name="Aerts A."/>
            <person name="Arredondo F.D."/>
            <person name="Baxter L."/>
            <person name="Bensasson D."/>
            <person name="Beynon J.L."/>
            <person name="Chapman J."/>
            <person name="Damasceno C.M."/>
            <person name="Dorrance A.E."/>
            <person name="Dou D."/>
            <person name="Dickerman A.W."/>
            <person name="Dubchak I.L."/>
            <person name="Garbelotto M."/>
            <person name="Gijzen M."/>
            <person name="Gordon S.G."/>
            <person name="Govers F."/>
            <person name="Grunwald N.J."/>
            <person name="Huang W."/>
            <person name="Ivors K.L."/>
            <person name="Jones R.W."/>
            <person name="Kamoun S."/>
            <person name="Krampis K."/>
            <person name="Lamour K.H."/>
            <person name="Lee M.K."/>
            <person name="McDonald W.H."/>
            <person name="Medina M."/>
            <person name="Meijer H.J."/>
            <person name="Nordberg E.K."/>
            <person name="Maclean D.J."/>
            <person name="Ospina-Giraldo M.D."/>
            <person name="Morris P.F."/>
            <person name="Phuntumart V."/>
            <person name="Putnam N.H."/>
            <person name="Rash S."/>
            <person name="Rose J.K."/>
            <person name="Sakihama Y."/>
            <person name="Salamov A.A."/>
            <person name="Savidor A."/>
            <person name="Scheuring C.F."/>
            <person name="Smith B.M."/>
            <person name="Sobral B.W."/>
            <person name="Terry A."/>
            <person name="Torto-Alalibo T.A."/>
            <person name="Win J."/>
            <person name="Xu Z."/>
            <person name="Zhang H."/>
            <person name="Grigoriev I.V."/>
            <person name="Rokhsar D.S."/>
            <person name="Boore J.L."/>
        </authorList>
    </citation>
    <scope>NUCLEOTIDE SEQUENCE [LARGE SCALE GENOMIC DNA]</scope>
    <source>
        <strain evidence="2 3">P6497</strain>
    </source>
</reference>
<accession>G4YZ05</accession>
<dbReference type="AlphaFoldDB" id="G4YZ05"/>
<dbReference type="InterPro" id="IPR001214">
    <property type="entry name" value="SET_dom"/>
</dbReference>
<dbReference type="Proteomes" id="UP000002640">
    <property type="component" value="Unassembled WGS sequence"/>
</dbReference>
<dbReference type="SMR" id="G4YZ05"/>
<dbReference type="GO" id="GO:0042054">
    <property type="term" value="F:histone methyltransferase activity"/>
    <property type="evidence" value="ECO:0007669"/>
    <property type="project" value="TreeGrafter"/>
</dbReference>
<dbReference type="InterPro" id="IPR051357">
    <property type="entry name" value="H3K9_HMTase_SUVAR3-9"/>
</dbReference>
<dbReference type="PROSITE" id="PS50280">
    <property type="entry name" value="SET"/>
    <property type="match status" value="1"/>
</dbReference>
<dbReference type="KEGG" id="psoj:PHYSODRAFT_478497"/>
<dbReference type="GO" id="GO:0003690">
    <property type="term" value="F:double-stranded DNA binding"/>
    <property type="evidence" value="ECO:0007669"/>
    <property type="project" value="TreeGrafter"/>
</dbReference>
<evidence type="ECO:0000313" key="3">
    <source>
        <dbReference type="Proteomes" id="UP000002640"/>
    </source>
</evidence>
<feature type="domain" description="SET" evidence="1">
    <location>
        <begin position="16"/>
        <end position="133"/>
    </location>
</feature>
<dbReference type="InParanoid" id="G4YZ05"/>
<dbReference type="SMART" id="SM00317">
    <property type="entry name" value="SET"/>
    <property type="match status" value="1"/>
</dbReference>
<dbReference type="RefSeq" id="XP_009518574.1">
    <property type="nucleotide sequence ID" value="XM_009520279.1"/>
</dbReference>
<evidence type="ECO:0000313" key="2">
    <source>
        <dbReference type="EMBL" id="EGZ23286.1"/>
    </source>
</evidence>
<feature type="non-terminal residue" evidence="2">
    <location>
        <position position="1"/>
    </location>
</feature>
<keyword evidence="3" id="KW-1185">Reference proteome</keyword>
<organism evidence="2 3">
    <name type="scientific">Phytophthora sojae (strain P6497)</name>
    <name type="common">Soybean stem and root rot agent</name>
    <name type="synonym">Phytophthora megasperma f. sp. glycines</name>
    <dbReference type="NCBI Taxonomy" id="1094619"/>
    <lineage>
        <taxon>Eukaryota</taxon>
        <taxon>Sar</taxon>
        <taxon>Stramenopiles</taxon>
        <taxon>Oomycota</taxon>
        <taxon>Peronosporomycetes</taxon>
        <taxon>Peronosporales</taxon>
        <taxon>Peronosporaceae</taxon>
        <taxon>Phytophthora</taxon>
    </lineage>
</organism>
<dbReference type="Pfam" id="PF00856">
    <property type="entry name" value="SET"/>
    <property type="match status" value="1"/>
</dbReference>
<protein>
    <recommendedName>
        <fullName evidence="1">SET domain-containing protein</fullName>
    </recommendedName>
</protein>
<sequence length="154" mass="17044">DTNGSVGKACGNRFTPSLNLDLITTRVGLGVVCSSPIPKGAFVVEYVGELLLDKDGMTRPDRSYQVQLKAKAIWDDSTVFIDAAECGNESRFINHLCRPNCALYECQWTNGSRLAVFAETDIPPLQELTFRYSEKSRTFFTCQCGDKNCVSSNQ</sequence>
<gene>
    <name evidence="2" type="ORF">PHYSODRAFT_478497</name>
</gene>
<dbReference type="SUPFAM" id="SSF82199">
    <property type="entry name" value="SET domain"/>
    <property type="match status" value="1"/>
</dbReference>
<proteinExistence type="predicted"/>
<dbReference type="Gene3D" id="2.170.270.10">
    <property type="entry name" value="SET domain"/>
    <property type="match status" value="1"/>
</dbReference>
<dbReference type="EMBL" id="JH159152">
    <property type="protein sequence ID" value="EGZ23286.1"/>
    <property type="molecule type" value="Genomic_DNA"/>
</dbReference>
<dbReference type="PANTHER" id="PTHR45660">
    <property type="entry name" value="HISTONE-LYSINE N-METHYLTRANSFERASE SETMAR"/>
    <property type="match status" value="1"/>
</dbReference>
<dbReference type="InterPro" id="IPR046341">
    <property type="entry name" value="SET_dom_sf"/>
</dbReference>
<dbReference type="STRING" id="1094619.G4YZ05"/>
<evidence type="ECO:0000259" key="1">
    <source>
        <dbReference type="PROSITE" id="PS50280"/>
    </source>
</evidence>
<dbReference type="PANTHER" id="PTHR45660:SF46">
    <property type="entry name" value="HISTONE-LYSINE N-METHYLTRANSFERASE, H3 LYSINE-9 SPECIFIC SUVH6"/>
    <property type="match status" value="1"/>
</dbReference>